<dbReference type="AlphaFoldDB" id="A9GGZ4"/>
<reference evidence="1 2" key="1">
    <citation type="journal article" date="2007" name="Nat. Biotechnol.">
        <title>Complete genome sequence of the myxobacterium Sorangium cellulosum.</title>
        <authorList>
            <person name="Schneiker S."/>
            <person name="Perlova O."/>
            <person name="Kaiser O."/>
            <person name="Gerth K."/>
            <person name="Alici A."/>
            <person name="Altmeyer M.O."/>
            <person name="Bartels D."/>
            <person name="Bekel T."/>
            <person name="Beyer S."/>
            <person name="Bode E."/>
            <person name="Bode H.B."/>
            <person name="Bolten C.J."/>
            <person name="Choudhuri J.V."/>
            <person name="Doss S."/>
            <person name="Elnakady Y.A."/>
            <person name="Frank B."/>
            <person name="Gaigalat L."/>
            <person name="Goesmann A."/>
            <person name="Groeger C."/>
            <person name="Gross F."/>
            <person name="Jelsbak L."/>
            <person name="Jelsbak L."/>
            <person name="Kalinowski J."/>
            <person name="Kegler C."/>
            <person name="Knauber T."/>
            <person name="Konietzny S."/>
            <person name="Kopp M."/>
            <person name="Krause L."/>
            <person name="Krug D."/>
            <person name="Linke B."/>
            <person name="Mahmud T."/>
            <person name="Martinez-Arias R."/>
            <person name="McHardy A.C."/>
            <person name="Merai M."/>
            <person name="Meyer F."/>
            <person name="Mormann S."/>
            <person name="Munoz-Dorado J."/>
            <person name="Perez J."/>
            <person name="Pradella S."/>
            <person name="Rachid S."/>
            <person name="Raddatz G."/>
            <person name="Rosenau F."/>
            <person name="Rueckert C."/>
            <person name="Sasse F."/>
            <person name="Scharfe M."/>
            <person name="Schuster S.C."/>
            <person name="Suen G."/>
            <person name="Treuner-Lange A."/>
            <person name="Velicer G.J."/>
            <person name="Vorholter F.-J."/>
            <person name="Weissman K.J."/>
            <person name="Welch R.D."/>
            <person name="Wenzel S.C."/>
            <person name="Whitworth D.E."/>
            <person name="Wilhelm S."/>
            <person name="Wittmann C."/>
            <person name="Bloecker H."/>
            <person name="Puehler A."/>
            <person name="Mueller R."/>
        </authorList>
    </citation>
    <scope>NUCLEOTIDE SEQUENCE [LARGE SCALE GENOMIC DNA]</scope>
    <source>
        <strain evidence="2">So ce56</strain>
    </source>
</reference>
<proteinExistence type="predicted"/>
<dbReference type="KEGG" id="scl:sce6221"/>
<accession>A9GGZ4</accession>
<organism evidence="1 2">
    <name type="scientific">Sorangium cellulosum (strain So ce56)</name>
    <name type="common">Polyangium cellulosum (strain So ce56)</name>
    <dbReference type="NCBI Taxonomy" id="448385"/>
    <lineage>
        <taxon>Bacteria</taxon>
        <taxon>Pseudomonadati</taxon>
        <taxon>Myxococcota</taxon>
        <taxon>Polyangia</taxon>
        <taxon>Polyangiales</taxon>
        <taxon>Polyangiaceae</taxon>
        <taxon>Sorangium</taxon>
    </lineage>
</organism>
<gene>
    <name evidence="1" type="ordered locus">sce6221</name>
</gene>
<dbReference type="STRING" id="448385.sce6221"/>
<dbReference type="EMBL" id="AM746676">
    <property type="protein sequence ID" value="CAN96388.1"/>
    <property type="molecule type" value="Genomic_DNA"/>
</dbReference>
<sequence>MRQGHQPRRASPADADHLVDALPDQAAIPRAVQLAEQGTRASGRYGNPWTRTSDQRFEDGGAIRRASGLLAAGSSERADLTSVVLSQRQPAAGLTLRTPGSYDAWPLKFQEGHQ</sequence>
<protein>
    <submittedName>
        <fullName evidence="1">Uncharacterized protein</fullName>
    </submittedName>
</protein>
<keyword evidence="2" id="KW-1185">Reference proteome</keyword>
<name>A9GGZ4_SORC5</name>
<dbReference type="Proteomes" id="UP000002139">
    <property type="component" value="Chromosome"/>
</dbReference>
<evidence type="ECO:0000313" key="2">
    <source>
        <dbReference type="Proteomes" id="UP000002139"/>
    </source>
</evidence>
<dbReference type="HOGENOM" id="CLU_2119525_0_0_7"/>
<evidence type="ECO:0000313" key="1">
    <source>
        <dbReference type="EMBL" id="CAN96388.1"/>
    </source>
</evidence>